<sequence>MSKKTINISQLQPEINLPALKALSTLREGACFDRERDCRHPLGIYNLSIGKICAKIEKCAEKLELYWKENRSEKETKPGKTNDDIIDYIELCLYSAAEHVDDIEEIAKTFFRYDRVYASSKNVVLLKKSIKPLRDEISNFANTIKHTHGRIRLYETTFFHSGNSINLLGFFVEGWANGGVGPHPVLHSNGKKVLSITSFLWNILTYLADMSDVLANFLEKIGVCEEEINQKTEERIFASAATKLARLPIYSFDDDHPFNRVKWVFEFSSEVHDEFDSGIYGSLLNRWSKSVHGHFTGYRLFYAGDGTTKTFNLANPTQLQLQHWT</sequence>
<gene>
    <name evidence="1" type="ORF">ABID16_000791</name>
</gene>
<dbReference type="EMBL" id="JBEPMB010000001">
    <property type="protein sequence ID" value="MET3612486.1"/>
    <property type="molecule type" value="Genomic_DNA"/>
</dbReference>
<reference evidence="1 2" key="1">
    <citation type="submission" date="2024-06" db="EMBL/GenBank/DDBJ databases">
        <title>Genomic Encyclopedia of Type Strains, Phase IV (KMG-IV): sequencing the most valuable type-strain genomes for metagenomic binning, comparative biology and taxonomic classification.</title>
        <authorList>
            <person name="Goeker M."/>
        </authorList>
    </citation>
    <scope>NUCLEOTIDE SEQUENCE [LARGE SCALE GENOMIC DNA]</scope>
    <source>
        <strain evidence="1 2">DSM 29780</strain>
    </source>
</reference>
<organism evidence="1 2">
    <name type="scientific">Rhizobium aquaticum</name>
    <dbReference type="NCBI Taxonomy" id="1549636"/>
    <lineage>
        <taxon>Bacteria</taxon>
        <taxon>Pseudomonadati</taxon>
        <taxon>Pseudomonadota</taxon>
        <taxon>Alphaproteobacteria</taxon>
        <taxon>Hyphomicrobiales</taxon>
        <taxon>Rhizobiaceae</taxon>
        <taxon>Rhizobium/Agrobacterium group</taxon>
        <taxon>Rhizobium</taxon>
    </lineage>
</organism>
<name>A0ABV2IVH2_9HYPH</name>
<evidence type="ECO:0000313" key="2">
    <source>
        <dbReference type="Proteomes" id="UP001549047"/>
    </source>
</evidence>
<accession>A0ABV2IVH2</accession>
<protein>
    <submittedName>
        <fullName evidence="1">Uncharacterized protein</fullName>
    </submittedName>
</protein>
<evidence type="ECO:0000313" key="1">
    <source>
        <dbReference type="EMBL" id="MET3612486.1"/>
    </source>
</evidence>
<dbReference type="Proteomes" id="UP001549047">
    <property type="component" value="Unassembled WGS sequence"/>
</dbReference>
<keyword evidence="2" id="KW-1185">Reference proteome</keyword>
<proteinExistence type="predicted"/>
<dbReference type="RefSeq" id="WP_354555048.1">
    <property type="nucleotide sequence ID" value="NZ_JBEPMB010000001.1"/>
</dbReference>
<comment type="caution">
    <text evidence="1">The sequence shown here is derived from an EMBL/GenBank/DDBJ whole genome shotgun (WGS) entry which is preliminary data.</text>
</comment>